<sequence>MGDNIQTPHPRSISVLVIGANGYLGLAVCRAFLRAAAPTDPEHDDAETNPCPYRVYGLVRRPSAARDLSVNEVTPIVGELSDTENTLREILSHSPRWDVIVTCTEPAKTDSVAEAEHWNAIFKLIGGLTEASRCKDYGTTSVHGTLGLKPHTETSSLDAPPPIRGRTDAALKALEMAQNSHNGIESEGFDVAVIRATPIFGYSGSYFGAGFEYASRALSAKADVSFGEDSQALKFTADAGTILHSLHVDDCAEAYVALATTALLLRADGDIKKAKIAGEVFNISGRRYETLEEVGKALAAEYGFTGGARFGLRPDEVPGPANDMTEKIESNSNDDEEEGHQSREEDGVWEELPVPKEGNSPKATTQVDAIMNDTDPEFDDGHNVPENILASYWMADGIAAKSMVWALTRKRSVP</sequence>
<comment type="caution">
    <text evidence="3">The sequence shown here is derived from an EMBL/GenBank/DDBJ whole genome shotgun (WGS) entry which is preliminary data.</text>
</comment>
<dbReference type="Pfam" id="PF01370">
    <property type="entry name" value="Epimerase"/>
    <property type="match status" value="1"/>
</dbReference>
<dbReference type="Gene3D" id="3.40.50.720">
    <property type="entry name" value="NAD(P)-binding Rossmann-like Domain"/>
    <property type="match status" value="1"/>
</dbReference>
<feature type="domain" description="NAD-dependent epimerase/dehydratase" evidence="2">
    <location>
        <begin position="15"/>
        <end position="261"/>
    </location>
</feature>
<dbReference type="InterPro" id="IPR001509">
    <property type="entry name" value="Epimerase_deHydtase"/>
</dbReference>
<evidence type="ECO:0000313" key="3">
    <source>
        <dbReference type="EMBL" id="KAF9881758.1"/>
    </source>
</evidence>
<dbReference type="InterPro" id="IPR036291">
    <property type="entry name" value="NAD(P)-bd_dom_sf"/>
</dbReference>
<dbReference type="InterPro" id="IPR051783">
    <property type="entry name" value="NAD(P)-dependent_oxidoreduct"/>
</dbReference>
<name>A0A9P6LQ07_9PEZI</name>
<dbReference type="GO" id="GO:0004029">
    <property type="term" value="F:aldehyde dehydrogenase (NAD+) activity"/>
    <property type="evidence" value="ECO:0007669"/>
    <property type="project" value="TreeGrafter"/>
</dbReference>
<evidence type="ECO:0000259" key="2">
    <source>
        <dbReference type="Pfam" id="PF01370"/>
    </source>
</evidence>
<dbReference type="SUPFAM" id="SSF51735">
    <property type="entry name" value="NAD(P)-binding Rossmann-fold domains"/>
    <property type="match status" value="1"/>
</dbReference>
<keyword evidence="4" id="KW-1185">Reference proteome</keyword>
<dbReference type="RefSeq" id="XP_038751219.1">
    <property type="nucleotide sequence ID" value="XM_038883624.1"/>
</dbReference>
<gene>
    <name evidence="3" type="ORF">CkaCkLH20_00904</name>
</gene>
<organism evidence="3 4">
    <name type="scientific">Colletotrichum karsti</name>
    <dbReference type="NCBI Taxonomy" id="1095194"/>
    <lineage>
        <taxon>Eukaryota</taxon>
        <taxon>Fungi</taxon>
        <taxon>Dikarya</taxon>
        <taxon>Ascomycota</taxon>
        <taxon>Pezizomycotina</taxon>
        <taxon>Sordariomycetes</taxon>
        <taxon>Hypocreomycetidae</taxon>
        <taxon>Glomerellales</taxon>
        <taxon>Glomerellaceae</taxon>
        <taxon>Colletotrichum</taxon>
        <taxon>Colletotrichum boninense species complex</taxon>
    </lineage>
</organism>
<dbReference type="Proteomes" id="UP000781932">
    <property type="component" value="Unassembled WGS sequence"/>
</dbReference>
<proteinExistence type="predicted"/>
<dbReference type="PANTHER" id="PTHR48079:SF3">
    <property type="entry name" value="NAD-DEPENDENT EPIMERASE_DEHYDRATASE DOMAIN-CONTAINING PROTEIN"/>
    <property type="match status" value="1"/>
</dbReference>
<dbReference type="GeneID" id="62156698"/>
<reference evidence="3" key="1">
    <citation type="submission" date="2020-03" db="EMBL/GenBank/DDBJ databases">
        <authorList>
            <person name="He L."/>
        </authorList>
    </citation>
    <scope>NUCLEOTIDE SEQUENCE</scope>
    <source>
        <strain evidence="3">CkLH20</strain>
    </source>
</reference>
<protein>
    <recommendedName>
        <fullName evidence="2">NAD-dependent epimerase/dehydratase domain-containing protein</fullName>
    </recommendedName>
</protein>
<feature type="region of interest" description="Disordered" evidence="1">
    <location>
        <begin position="311"/>
        <end position="363"/>
    </location>
</feature>
<accession>A0A9P6LQ07</accession>
<reference evidence="3" key="2">
    <citation type="submission" date="2020-11" db="EMBL/GenBank/DDBJ databases">
        <title>Whole genome sequencing of Colletotrichum sp.</title>
        <authorList>
            <person name="Li H."/>
        </authorList>
    </citation>
    <scope>NUCLEOTIDE SEQUENCE</scope>
    <source>
        <strain evidence="3">CkLH20</strain>
    </source>
</reference>
<evidence type="ECO:0000256" key="1">
    <source>
        <dbReference type="SAM" id="MobiDB-lite"/>
    </source>
</evidence>
<dbReference type="OrthoDB" id="2735536at2759"/>
<dbReference type="GO" id="GO:0005737">
    <property type="term" value="C:cytoplasm"/>
    <property type="evidence" value="ECO:0007669"/>
    <property type="project" value="TreeGrafter"/>
</dbReference>
<dbReference type="EMBL" id="JAATWM020000002">
    <property type="protein sequence ID" value="KAF9881758.1"/>
    <property type="molecule type" value="Genomic_DNA"/>
</dbReference>
<dbReference type="AlphaFoldDB" id="A0A9P6LQ07"/>
<dbReference type="PANTHER" id="PTHR48079">
    <property type="entry name" value="PROTEIN YEEZ"/>
    <property type="match status" value="1"/>
</dbReference>
<evidence type="ECO:0000313" key="4">
    <source>
        <dbReference type="Proteomes" id="UP000781932"/>
    </source>
</evidence>